<reference evidence="1" key="1">
    <citation type="journal article" date="2021" name="Proc. Natl. Acad. Sci. U.S.A.">
        <title>A Catalog of Tens of Thousands of Viruses from Human Metagenomes Reveals Hidden Associations with Chronic Diseases.</title>
        <authorList>
            <person name="Tisza M.J."/>
            <person name="Buck C.B."/>
        </authorList>
    </citation>
    <scope>NUCLEOTIDE SEQUENCE</scope>
    <source>
        <strain evidence="1">CtCo31</strain>
    </source>
</reference>
<dbReference type="GO" id="GO:0005198">
    <property type="term" value="F:structural molecule activity"/>
    <property type="evidence" value="ECO:0007669"/>
    <property type="project" value="InterPro"/>
</dbReference>
<dbReference type="InterPro" id="IPR010667">
    <property type="entry name" value="Phage_T4_Gp19"/>
</dbReference>
<dbReference type="EMBL" id="BK016109">
    <property type="protein sequence ID" value="DAF95429.1"/>
    <property type="molecule type" value="Genomic_DNA"/>
</dbReference>
<accession>A0A8S5ULR8</accession>
<name>A0A8S5ULR8_9CAUD</name>
<organism evidence="1">
    <name type="scientific">Myoviridae sp. ctCo31</name>
    <dbReference type="NCBI Taxonomy" id="2825053"/>
    <lineage>
        <taxon>Viruses</taxon>
        <taxon>Duplodnaviria</taxon>
        <taxon>Heunggongvirae</taxon>
        <taxon>Uroviricota</taxon>
        <taxon>Caudoviricetes</taxon>
    </lineage>
</organism>
<proteinExistence type="predicted"/>
<dbReference type="Pfam" id="PF06841">
    <property type="entry name" value="Phage_T4_gp19"/>
    <property type="match status" value="1"/>
</dbReference>
<sequence length="103" mass="11865">MNKKINLAGDRTYEDWTVTVYVDADHNIRQQLIDWQNSAHAIGKDIQGDIPAQYKKQATITAIDRQGKETKSYNFEGVWPTNIAEIQMDWESNNQVATFDVTF</sequence>
<protein>
    <submittedName>
        <fullName evidence="1">Baseplate wedge protein</fullName>
    </submittedName>
</protein>
<evidence type="ECO:0000313" key="1">
    <source>
        <dbReference type="EMBL" id="DAF95429.1"/>
    </source>
</evidence>